<feature type="domain" description="LysM" evidence="2">
    <location>
        <begin position="74"/>
        <end position="118"/>
    </location>
</feature>
<proteinExistence type="predicted"/>
<gene>
    <name evidence="3" type="ORF">OD355_01655</name>
</gene>
<dbReference type="RefSeq" id="WP_263036704.1">
    <property type="nucleotide sequence ID" value="NZ_JAOTPL010000002.1"/>
</dbReference>
<feature type="chain" id="PRO_5042126783" evidence="1">
    <location>
        <begin position="20"/>
        <end position="268"/>
    </location>
</feature>
<organism evidence="3 4">
    <name type="scientific">Haoranjiania flava</name>
    <dbReference type="NCBI Taxonomy" id="1856322"/>
    <lineage>
        <taxon>Bacteria</taxon>
        <taxon>Pseudomonadati</taxon>
        <taxon>Bacteroidota</taxon>
        <taxon>Chitinophagia</taxon>
        <taxon>Chitinophagales</taxon>
        <taxon>Chitinophagaceae</taxon>
        <taxon>Haoranjiania</taxon>
    </lineage>
</organism>
<dbReference type="InterPro" id="IPR036779">
    <property type="entry name" value="LysM_dom_sf"/>
</dbReference>
<sequence length="268" mass="28654">MQRFIILILGLALSSPLLAQKVHTVKTGETLSGIAQKNGTTVGDIMRLNGMTADSKLLVGAKIKIPGSSKPAGRSHKIASGETLSMLAEKYNTTVGDIMRLNGMNADSKLVIGESLKIPAAGVTVVRKDGGTTSAVANDDFEVVDANTVTTFESEPTPRKEAVVERSDSYYASSYRTSGAEMITSGDAKIFKSASGWGDKKYFILMNDLEPGRVVKVQNGDKTIYAKVLWNLGTGKENQGLTYRISDAAAQALGVNGDKFTLSVTYYR</sequence>
<reference evidence="3" key="1">
    <citation type="submission" date="2022-10" db="EMBL/GenBank/DDBJ databases">
        <authorList>
            <person name="Kim H.S."/>
            <person name="Kim J.-S."/>
            <person name="Suh M.K."/>
            <person name="Eom M.K."/>
            <person name="Lee J.-S."/>
        </authorList>
    </citation>
    <scope>NUCLEOTIDE SEQUENCE</scope>
    <source>
        <strain evidence="3">LIP-5</strain>
    </source>
</reference>
<evidence type="ECO:0000313" key="4">
    <source>
        <dbReference type="Proteomes" id="UP001209317"/>
    </source>
</evidence>
<protein>
    <submittedName>
        <fullName evidence="3">LysM peptidoglycan-binding domain-containing protein</fullName>
    </submittedName>
</protein>
<dbReference type="EMBL" id="JAOTPL010000002">
    <property type="protein sequence ID" value="MCU7693216.1"/>
    <property type="molecule type" value="Genomic_DNA"/>
</dbReference>
<comment type="caution">
    <text evidence="3">The sequence shown here is derived from an EMBL/GenBank/DDBJ whole genome shotgun (WGS) entry which is preliminary data.</text>
</comment>
<dbReference type="Gene3D" id="3.10.350.10">
    <property type="entry name" value="LysM domain"/>
    <property type="match status" value="2"/>
</dbReference>
<evidence type="ECO:0000313" key="3">
    <source>
        <dbReference type="EMBL" id="MCU7693216.1"/>
    </source>
</evidence>
<feature type="signal peptide" evidence="1">
    <location>
        <begin position="1"/>
        <end position="19"/>
    </location>
</feature>
<accession>A0AAE3ILL8</accession>
<dbReference type="InterPro" id="IPR018392">
    <property type="entry name" value="LysM"/>
</dbReference>
<dbReference type="Proteomes" id="UP001209317">
    <property type="component" value="Unassembled WGS sequence"/>
</dbReference>
<feature type="domain" description="LysM" evidence="2">
    <location>
        <begin position="21"/>
        <end position="65"/>
    </location>
</feature>
<dbReference type="Pfam" id="PF01476">
    <property type="entry name" value="LysM"/>
    <property type="match status" value="2"/>
</dbReference>
<dbReference type="PANTHER" id="PTHR33734">
    <property type="entry name" value="LYSM DOMAIN-CONTAINING GPI-ANCHORED PROTEIN 2"/>
    <property type="match status" value="1"/>
</dbReference>
<keyword evidence="4" id="KW-1185">Reference proteome</keyword>
<evidence type="ECO:0000259" key="2">
    <source>
        <dbReference type="PROSITE" id="PS51782"/>
    </source>
</evidence>
<keyword evidence="1" id="KW-0732">Signal</keyword>
<name>A0AAE3ILL8_9BACT</name>
<dbReference type="AlphaFoldDB" id="A0AAE3ILL8"/>
<dbReference type="SMART" id="SM00257">
    <property type="entry name" value="LysM"/>
    <property type="match status" value="2"/>
</dbReference>
<dbReference type="PANTHER" id="PTHR33734:SF22">
    <property type="entry name" value="MEMBRANE-BOUND LYTIC MUREIN TRANSGLYCOSYLASE D"/>
    <property type="match status" value="1"/>
</dbReference>
<evidence type="ECO:0000256" key="1">
    <source>
        <dbReference type="SAM" id="SignalP"/>
    </source>
</evidence>
<dbReference type="PROSITE" id="PS51782">
    <property type="entry name" value="LYSM"/>
    <property type="match status" value="2"/>
</dbReference>
<dbReference type="CDD" id="cd00118">
    <property type="entry name" value="LysM"/>
    <property type="match status" value="2"/>
</dbReference>
<dbReference type="SUPFAM" id="SSF54106">
    <property type="entry name" value="LysM domain"/>
    <property type="match status" value="2"/>
</dbReference>